<dbReference type="Proteomes" id="UP000186132">
    <property type="component" value="Unassembled WGS sequence"/>
</dbReference>
<dbReference type="EMBL" id="FQVU01000001">
    <property type="protein sequence ID" value="SHF48523.1"/>
    <property type="molecule type" value="Genomic_DNA"/>
</dbReference>
<dbReference type="InterPro" id="IPR036271">
    <property type="entry name" value="Tet_transcr_reg_TetR-rel_C_sf"/>
</dbReference>
<dbReference type="Pfam" id="PF00440">
    <property type="entry name" value="TetR_N"/>
    <property type="match status" value="1"/>
</dbReference>
<keyword evidence="5" id="KW-1185">Reference proteome</keyword>
<protein>
    <submittedName>
        <fullName evidence="4">Transcriptional regulator, TetR family</fullName>
    </submittedName>
</protein>
<dbReference type="STRING" id="1206085.SAMN05443575_0067"/>
<evidence type="ECO:0000256" key="1">
    <source>
        <dbReference type="ARBA" id="ARBA00023125"/>
    </source>
</evidence>
<dbReference type="PRINTS" id="PR00455">
    <property type="entry name" value="HTHTETR"/>
</dbReference>
<dbReference type="InterPro" id="IPR009057">
    <property type="entry name" value="Homeodomain-like_sf"/>
</dbReference>
<proteinExistence type="predicted"/>
<dbReference type="Gene3D" id="1.10.357.10">
    <property type="entry name" value="Tetracycline Repressor, domain 2"/>
    <property type="match status" value="1"/>
</dbReference>
<feature type="DNA-binding region" description="H-T-H motif" evidence="2">
    <location>
        <begin position="37"/>
        <end position="56"/>
    </location>
</feature>
<evidence type="ECO:0000256" key="2">
    <source>
        <dbReference type="PROSITE-ProRule" id="PRU00335"/>
    </source>
</evidence>
<sequence>MPYRRTAAVQARLDAQHERIIAAAAALLAEHGYASCTVAAVAARTGIATGTVYNHFASKADLAAAVFRTVVTREVEVVRAAARAHDDVAGQLTAIVETFAGRALKQPRRAYALLAEPVDACVESLRLDFRRAFRDVIAEAVADGVRSGRLPPQNADVVAAALVGAVAEALVGPLAVGHDDPDTLPTLVRFAHRAVGGTPS</sequence>
<dbReference type="GO" id="GO:0000976">
    <property type="term" value="F:transcription cis-regulatory region binding"/>
    <property type="evidence" value="ECO:0007669"/>
    <property type="project" value="TreeGrafter"/>
</dbReference>
<accession>A0A1M5C185</accession>
<dbReference type="InterPro" id="IPR023772">
    <property type="entry name" value="DNA-bd_HTH_TetR-type_CS"/>
</dbReference>
<evidence type="ECO:0000313" key="4">
    <source>
        <dbReference type="EMBL" id="SHF48523.1"/>
    </source>
</evidence>
<feature type="domain" description="HTH tetR-type" evidence="3">
    <location>
        <begin position="14"/>
        <end position="74"/>
    </location>
</feature>
<gene>
    <name evidence="4" type="ORF">SAMN05443575_0067</name>
</gene>
<dbReference type="InterPro" id="IPR001647">
    <property type="entry name" value="HTH_TetR"/>
</dbReference>
<dbReference type="InterPro" id="IPR050109">
    <property type="entry name" value="HTH-type_TetR-like_transc_reg"/>
</dbReference>
<dbReference type="RefSeq" id="WP_073384589.1">
    <property type="nucleotide sequence ID" value="NZ_FQVU01000001.1"/>
</dbReference>
<dbReference type="SUPFAM" id="SSF46689">
    <property type="entry name" value="Homeodomain-like"/>
    <property type="match status" value="1"/>
</dbReference>
<evidence type="ECO:0000313" key="5">
    <source>
        <dbReference type="Proteomes" id="UP000186132"/>
    </source>
</evidence>
<reference evidence="4 5" key="1">
    <citation type="submission" date="2016-11" db="EMBL/GenBank/DDBJ databases">
        <authorList>
            <person name="Jaros S."/>
            <person name="Januszkiewicz K."/>
            <person name="Wedrychowicz H."/>
        </authorList>
    </citation>
    <scope>NUCLEOTIDE SEQUENCE [LARGE SCALE GENOMIC DNA]</scope>
    <source>
        <strain evidence="4 5">DSM 45627</strain>
    </source>
</reference>
<dbReference type="AlphaFoldDB" id="A0A1M5C185"/>
<dbReference type="PANTHER" id="PTHR30055">
    <property type="entry name" value="HTH-TYPE TRANSCRIPTIONAL REGULATOR RUTR"/>
    <property type="match status" value="1"/>
</dbReference>
<dbReference type="PROSITE" id="PS01081">
    <property type="entry name" value="HTH_TETR_1"/>
    <property type="match status" value="1"/>
</dbReference>
<dbReference type="PANTHER" id="PTHR30055:SF226">
    <property type="entry name" value="HTH-TYPE TRANSCRIPTIONAL REGULATOR PKSA"/>
    <property type="match status" value="1"/>
</dbReference>
<keyword evidence="1 2" id="KW-0238">DNA-binding</keyword>
<dbReference type="OrthoDB" id="63332at2"/>
<dbReference type="PROSITE" id="PS50977">
    <property type="entry name" value="HTH_TETR_2"/>
    <property type="match status" value="1"/>
</dbReference>
<evidence type="ECO:0000259" key="3">
    <source>
        <dbReference type="PROSITE" id="PS50977"/>
    </source>
</evidence>
<organism evidence="4 5">
    <name type="scientific">Jatrophihabitans endophyticus</name>
    <dbReference type="NCBI Taxonomy" id="1206085"/>
    <lineage>
        <taxon>Bacteria</taxon>
        <taxon>Bacillati</taxon>
        <taxon>Actinomycetota</taxon>
        <taxon>Actinomycetes</taxon>
        <taxon>Jatrophihabitantales</taxon>
        <taxon>Jatrophihabitantaceae</taxon>
        <taxon>Jatrophihabitans</taxon>
    </lineage>
</organism>
<name>A0A1M5C185_9ACTN</name>
<dbReference type="SUPFAM" id="SSF48498">
    <property type="entry name" value="Tetracyclin repressor-like, C-terminal domain"/>
    <property type="match status" value="1"/>
</dbReference>
<dbReference type="GO" id="GO:0003700">
    <property type="term" value="F:DNA-binding transcription factor activity"/>
    <property type="evidence" value="ECO:0007669"/>
    <property type="project" value="TreeGrafter"/>
</dbReference>
<dbReference type="Gene3D" id="1.10.10.60">
    <property type="entry name" value="Homeodomain-like"/>
    <property type="match status" value="1"/>
</dbReference>